<protein>
    <submittedName>
        <fullName evidence="3">Uncharacterized protein</fullName>
    </submittedName>
</protein>
<evidence type="ECO:0000256" key="2">
    <source>
        <dbReference type="SAM" id="SignalP"/>
    </source>
</evidence>
<name>A0A0D0D2I6_9AGAM</name>
<dbReference type="HOGENOM" id="CLU_2868340_0_0_1"/>
<dbReference type="Proteomes" id="UP000054538">
    <property type="component" value="Unassembled WGS sequence"/>
</dbReference>
<evidence type="ECO:0000313" key="4">
    <source>
        <dbReference type="Proteomes" id="UP000054538"/>
    </source>
</evidence>
<reference evidence="3 4" key="1">
    <citation type="submission" date="2014-04" db="EMBL/GenBank/DDBJ databases">
        <authorList>
            <consortium name="DOE Joint Genome Institute"/>
            <person name="Kuo A."/>
            <person name="Kohler A."/>
            <person name="Jargeat P."/>
            <person name="Nagy L.G."/>
            <person name="Floudas D."/>
            <person name="Copeland A."/>
            <person name="Barry K.W."/>
            <person name="Cichocki N."/>
            <person name="Veneault-Fourrey C."/>
            <person name="LaButti K."/>
            <person name="Lindquist E.A."/>
            <person name="Lipzen A."/>
            <person name="Lundell T."/>
            <person name="Morin E."/>
            <person name="Murat C."/>
            <person name="Sun H."/>
            <person name="Tunlid A."/>
            <person name="Henrissat B."/>
            <person name="Grigoriev I.V."/>
            <person name="Hibbett D.S."/>
            <person name="Martin F."/>
            <person name="Nordberg H.P."/>
            <person name="Cantor M.N."/>
            <person name="Hua S.X."/>
        </authorList>
    </citation>
    <scope>NUCLEOTIDE SEQUENCE [LARGE SCALE GENOMIC DNA]</scope>
    <source>
        <strain evidence="3 4">Ve08.2h10</strain>
    </source>
</reference>
<reference evidence="4" key="2">
    <citation type="submission" date="2015-01" db="EMBL/GenBank/DDBJ databases">
        <title>Evolutionary Origins and Diversification of the Mycorrhizal Mutualists.</title>
        <authorList>
            <consortium name="DOE Joint Genome Institute"/>
            <consortium name="Mycorrhizal Genomics Consortium"/>
            <person name="Kohler A."/>
            <person name="Kuo A."/>
            <person name="Nagy L.G."/>
            <person name="Floudas D."/>
            <person name="Copeland A."/>
            <person name="Barry K.W."/>
            <person name="Cichocki N."/>
            <person name="Veneault-Fourrey C."/>
            <person name="LaButti K."/>
            <person name="Lindquist E.A."/>
            <person name="Lipzen A."/>
            <person name="Lundell T."/>
            <person name="Morin E."/>
            <person name="Murat C."/>
            <person name="Riley R."/>
            <person name="Ohm R."/>
            <person name="Sun H."/>
            <person name="Tunlid A."/>
            <person name="Henrissat B."/>
            <person name="Grigoriev I.V."/>
            <person name="Hibbett D.S."/>
            <person name="Martin F."/>
        </authorList>
    </citation>
    <scope>NUCLEOTIDE SEQUENCE [LARGE SCALE GENOMIC DNA]</scope>
    <source>
        <strain evidence="4">Ve08.2h10</strain>
    </source>
</reference>
<organism evidence="3 4">
    <name type="scientific">Paxillus rubicundulus Ve08.2h10</name>
    <dbReference type="NCBI Taxonomy" id="930991"/>
    <lineage>
        <taxon>Eukaryota</taxon>
        <taxon>Fungi</taxon>
        <taxon>Dikarya</taxon>
        <taxon>Basidiomycota</taxon>
        <taxon>Agaricomycotina</taxon>
        <taxon>Agaricomycetes</taxon>
        <taxon>Agaricomycetidae</taxon>
        <taxon>Boletales</taxon>
        <taxon>Paxilineae</taxon>
        <taxon>Paxillaceae</taxon>
        <taxon>Paxillus</taxon>
    </lineage>
</organism>
<feature type="chain" id="PRO_5002208345" evidence="2">
    <location>
        <begin position="19"/>
        <end position="64"/>
    </location>
</feature>
<gene>
    <name evidence="3" type="ORF">PAXRUDRAFT_836076</name>
</gene>
<dbReference type="EMBL" id="KN829151">
    <property type="protein sequence ID" value="KIK74119.1"/>
    <property type="molecule type" value="Genomic_DNA"/>
</dbReference>
<dbReference type="AlphaFoldDB" id="A0A0D0D2I6"/>
<keyword evidence="2" id="KW-0732">Signal</keyword>
<feature type="signal peptide" evidence="2">
    <location>
        <begin position="1"/>
        <end position="18"/>
    </location>
</feature>
<accession>A0A0D0D2I6</accession>
<keyword evidence="4" id="KW-1185">Reference proteome</keyword>
<evidence type="ECO:0000313" key="3">
    <source>
        <dbReference type="EMBL" id="KIK74119.1"/>
    </source>
</evidence>
<feature type="region of interest" description="Disordered" evidence="1">
    <location>
        <begin position="23"/>
        <end position="42"/>
    </location>
</feature>
<sequence length="64" mass="6627">MRFATFAFVASLVALVLGAPSTKADKNPKPQCGKAGKSCQIGSSPTGCCEYLVCLVGQCYQPPS</sequence>
<evidence type="ECO:0000256" key="1">
    <source>
        <dbReference type="SAM" id="MobiDB-lite"/>
    </source>
</evidence>
<proteinExistence type="predicted"/>
<dbReference type="InParanoid" id="A0A0D0D2I6"/>